<proteinExistence type="predicted"/>
<reference evidence="1" key="1">
    <citation type="journal article" date="2012" name="PLoS ONE">
        <title>Gene sets for utilization of primary and secondary nutrition supplies in the distal gut of endangered iberian lynx.</title>
        <authorList>
            <person name="Alcaide M."/>
            <person name="Messina E."/>
            <person name="Richter M."/>
            <person name="Bargiela R."/>
            <person name="Peplies J."/>
            <person name="Huws S.A."/>
            <person name="Newbold C.J."/>
            <person name="Golyshin P.N."/>
            <person name="Simon M.A."/>
            <person name="Lopez G."/>
            <person name="Yakimov M.M."/>
            <person name="Ferrer M."/>
        </authorList>
    </citation>
    <scope>NUCLEOTIDE SEQUENCE</scope>
</reference>
<accession>J9GMZ7</accession>
<comment type="caution">
    <text evidence="1">The sequence shown here is derived from an EMBL/GenBank/DDBJ whole genome shotgun (WGS) entry which is preliminary data.</text>
</comment>
<dbReference type="EMBL" id="AMCI01000497">
    <property type="protein sequence ID" value="EJX08954.1"/>
    <property type="molecule type" value="Genomic_DNA"/>
</dbReference>
<protein>
    <submittedName>
        <fullName evidence="1">Uncharacterized protein</fullName>
    </submittedName>
</protein>
<organism evidence="1">
    <name type="scientific">gut metagenome</name>
    <dbReference type="NCBI Taxonomy" id="749906"/>
    <lineage>
        <taxon>unclassified sequences</taxon>
        <taxon>metagenomes</taxon>
        <taxon>organismal metagenomes</taxon>
    </lineage>
</organism>
<name>J9GMZ7_9ZZZZ</name>
<sequence>MIIAPSDNQRNRSEYSLLRSPAISYRRCYAVSRCLPTSRIVDSPVQK</sequence>
<evidence type="ECO:0000313" key="1">
    <source>
        <dbReference type="EMBL" id="EJX08954.1"/>
    </source>
</evidence>
<gene>
    <name evidence="1" type="ORF">EVA_02934</name>
</gene>
<dbReference type="AlphaFoldDB" id="J9GMZ7"/>